<name>A0A919T2W5_9ACTN</name>
<dbReference type="GO" id="GO:0003824">
    <property type="term" value="F:catalytic activity"/>
    <property type="evidence" value="ECO:0007669"/>
    <property type="project" value="InterPro"/>
</dbReference>
<dbReference type="PANTHER" id="PTHR11895">
    <property type="entry name" value="TRANSAMIDASE"/>
    <property type="match status" value="1"/>
</dbReference>
<organism evidence="2 3">
    <name type="scientific">Winogradskya consettensis</name>
    <dbReference type="NCBI Taxonomy" id="113560"/>
    <lineage>
        <taxon>Bacteria</taxon>
        <taxon>Bacillati</taxon>
        <taxon>Actinomycetota</taxon>
        <taxon>Actinomycetes</taxon>
        <taxon>Micromonosporales</taxon>
        <taxon>Micromonosporaceae</taxon>
        <taxon>Winogradskya</taxon>
    </lineage>
</organism>
<dbReference type="SUPFAM" id="SSF75304">
    <property type="entry name" value="Amidase signature (AS) enzymes"/>
    <property type="match status" value="1"/>
</dbReference>
<dbReference type="Proteomes" id="UP000680865">
    <property type="component" value="Unassembled WGS sequence"/>
</dbReference>
<evidence type="ECO:0000313" key="3">
    <source>
        <dbReference type="Proteomes" id="UP000680865"/>
    </source>
</evidence>
<keyword evidence="3" id="KW-1185">Reference proteome</keyword>
<protein>
    <submittedName>
        <fullName evidence="2">Amidase</fullName>
    </submittedName>
</protein>
<dbReference type="InterPro" id="IPR023631">
    <property type="entry name" value="Amidase_dom"/>
</dbReference>
<accession>A0A919T2W5</accession>
<sequence length="435" mass="44879">MTRLHRGPRPLSLARRDALLRSGRLDPAAYRRRLAAHIAGLEPAITAFVSAPAPDDDRVPGAPSYTVKDTIDVAGLPTGLGLRGGRPGTARHSAGIVAALSDRGWVCTGKVTTTECALGTVKPSRNPCYPHVSPAGSSTGSAVSVAAGFCDASVGSDSGGSLRWPAVYCGVTALRLTPRADLLRGVHAVAPSMESTGLITRTVADLTWLWRRHDLACVARSDVPAPDRIRFVVSLPGAESIHPEISALIARTLAALTAAGHHAERAGLPQVWQERGPAAELLAREAHDTFAALAGDPSAALGADTRAAIAHGAGIGDARYAELRERQDHAAQRLAALLSGPYDVLVMPLETGLPDPAVPAGPPPDTGALPPLGGSDGVSLTLIANFARLPVLALPLTLSSRRSPLGVQLLAAPGAEHVLLAAGALLEELGRKPHA</sequence>
<gene>
    <name evidence="2" type="primary">gatA_2</name>
    <name evidence="2" type="ORF">Aco04nite_80840</name>
</gene>
<comment type="caution">
    <text evidence="2">The sequence shown here is derived from an EMBL/GenBank/DDBJ whole genome shotgun (WGS) entry which is preliminary data.</text>
</comment>
<dbReference type="Gene3D" id="3.90.1300.10">
    <property type="entry name" value="Amidase signature (AS) domain"/>
    <property type="match status" value="1"/>
</dbReference>
<dbReference type="PANTHER" id="PTHR11895:SF176">
    <property type="entry name" value="AMIDASE AMID-RELATED"/>
    <property type="match status" value="1"/>
</dbReference>
<dbReference type="EMBL" id="BOQP01000050">
    <property type="protein sequence ID" value="GIM82290.1"/>
    <property type="molecule type" value="Genomic_DNA"/>
</dbReference>
<dbReference type="InterPro" id="IPR000120">
    <property type="entry name" value="Amidase"/>
</dbReference>
<evidence type="ECO:0000313" key="2">
    <source>
        <dbReference type="EMBL" id="GIM82290.1"/>
    </source>
</evidence>
<dbReference type="InterPro" id="IPR036928">
    <property type="entry name" value="AS_sf"/>
</dbReference>
<evidence type="ECO:0000259" key="1">
    <source>
        <dbReference type="Pfam" id="PF01425"/>
    </source>
</evidence>
<proteinExistence type="predicted"/>
<feature type="domain" description="Amidase" evidence="1">
    <location>
        <begin position="66"/>
        <end position="420"/>
    </location>
</feature>
<dbReference type="Pfam" id="PF01425">
    <property type="entry name" value="Amidase"/>
    <property type="match status" value="1"/>
</dbReference>
<dbReference type="AlphaFoldDB" id="A0A919T2W5"/>
<reference evidence="2" key="1">
    <citation type="submission" date="2021-03" db="EMBL/GenBank/DDBJ databases">
        <title>Whole genome shotgun sequence of Actinoplanes consettensis NBRC 14913.</title>
        <authorList>
            <person name="Komaki H."/>
            <person name="Tamura T."/>
        </authorList>
    </citation>
    <scope>NUCLEOTIDE SEQUENCE</scope>
    <source>
        <strain evidence="2">NBRC 14913</strain>
    </source>
</reference>
<dbReference type="RefSeq" id="WP_213002458.1">
    <property type="nucleotide sequence ID" value="NZ_BAAATW010000018.1"/>
</dbReference>